<dbReference type="PRINTS" id="PR00455">
    <property type="entry name" value="HTHTETR"/>
</dbReference>
<keyword evidence="2" id="KW-0238">DNA-binding</keyword>
<reference evidence="4" key="1">
    <citation type="journal article" date="2019" name="Emerg. Microbes Infect.">
        <title>Comprehensive subspecies identification of 175 nontuberculous mycobacteria species based on 7547 genomic profiles.</title>
        <authorList>
            <person name="Matsumoto Y."/>
            <person name="Kinjo T."/>
            <person name="Motooka D."/>
            <person name="Nabeya D."/>
            <person name="Jung N."/>
            <person name="Uechi K."/>
            <person name="Horii T."/>
            <person name="Iida T."/>
            <person name="Fujita J."/>
            <person name="Nakamura S."/>
        </authorList>
    </citation>
    <scope>NUCLEOTIDE SEQUENCE [LARGE SCALE GENOMIC DNA]</scope>
    <source>
        <strain evidence="4">JCM 13671</strain>
    </source>
</reference>
<accession>A0A7I7Y2F2</accession>
<dbReference type="RefSeq" id="WP_085151809.1">
    <property type="nucleotide sequence ID" value="NZ_AP022612.1"/>
</dbReference>
<dbReference type="PROSITE" id="PS50977">
    <property type="entry name" value="HTH_TETR_2"/>
    <property type="match status" value="1"/>
</dbReference>
<dbReference type="Gene3D" id="1.10.357.10">
    <property type="entry name" value="Tetracycline Repressor, domain 2"/>
    <property type="match status" value="1"/>
</dbReference>
<keyword evidence="1" id="KW-0805">Transcription regulation</keyword>
<protein>
    <submittedName>
        <fullName evidence="4">TetR family transcriptional regulator</fullName>
    </submittedName>
</protein>
<dbReference type="PANTHER" id="PTHR30055:SF234">
    <property type="entry name" value="HTH-TYPE TRANSCRIPTIONAL REGULATOR BETI"/>
    <property type="match status" value="1"/>
</dbReference>
<proteinExistence type="predicted"/>
<name>A0A7I7Y2F2_9MYCO</name>
<dbReference type="OrthoDB" id="3186364at2"/>
<dbReference type="Pfam" id="PF00440">
    <property type="entry name" value="TetR_N"/>
    <property type="match status" value="1"/>
</dbReference>
<dbReference type="GO" id="GO:0003700">
    <property type="term" value="F:DNA-binding transcription factor activity"/>
    <property type="evidence" value="ECO:0007669"/>
    <property type="project" value="TreeGrafter"/>
</dbReference>
<dbReference type="Proteomes" id="UP000466931">
    <property type="component" value="Chromosome"/>
</dbReference>
<evidence type="ECO:0000256" key="2">
    <source>
        <dbReference type="ARBA" id="ARBA00023125"/>
    </source>
</evidence>
<dbReference type="GO" id="GO:0000976">
    <property type="term" value="F:transcription cis-regulatory region binding"/>
    <property type="evidence" value="ECO:0007669"/>
    <property type="project" value="TreeGrafter"/>
</dbReference>
<organism evidence="4 5">
    <name type="scientific">Mycolicibacterium confluentis</name>
    <dbReference type="NCBI Taxonomy" id="28047"/>
    <lineage>
        <taxon>Bacteria</taxon>
        <taxon>Bacillati</taxon>
        <taxon>Actinomycetota</taxon>
        <taxon>Actinomycetes</taxon>
        <taxon>Mycobacteriales</taxon>
        <taxon>Mycobacteriaceae</taxon>
        <taxon>Mycolicibacterium</taxon>
    </lineage>
</organism>
<evidence type="ECO:0000313" key="5">
    <source>
        <dbReference type="Proteomes" id="UP000466931"/>
    </source>
</evidence>
<dbReference type="InterPro" id="IPR009057">
    <property type="entry name" value="Homeodomain-like_sf"/>
</dbReference>
<reference evidence="4" key="2">
    <citation type="submission" date="2020-02" db="EMBL/GenBank/DDBJ databases">
        <authorList>
            <person name="Matsumoto Y."/>
            <person name="Motooka D."/>
            <person name="Nakamura S."/>
        </authorList>
    </citation>
    <scope>NUCLEOTIDE SEQUENCE</scope>
    <source>
        <strain evidence="4">JCM 13671</strain>
    </source>
</reference>
<sequence>MAKPVAQRGSARARVIDAALRLFAEHGVHATSLQMIADDLGVTKAAVYYQFHSKDDIVVAVVQPIFNDLSRVVRIAATMPTAVSARDALISGLIDTSIAHRHVMAVFSDDPVVHALVKEHPEFSDVTEALADMVTGEHRDVVNRVTGSMIITGIFGTSTDPRLADVDDDQMRTVLSHCSQQLLKLCAAEV</sequence>
<keyword evidence="5" id="KW-1185">Reference proteome</keyword>
<dbReference type="SUPFAM" id="SSF46689">
    <property type="entry name" value="Homeodomain-like"/>
    <property type="match status" value="1"/>
</dbReference>
<dbReference type="InterPro" id="IPR050109">
    <property type="entry name" value="HTH-type_TetR-like_transc_reg"/>
</dbReference>
<dbReference type="EMBL" id="AP022612">
    <property type="protein sequence ID" value="BBZ35749.1"/>
    <property type="molecule type" value="Genomic_DNA"/>
</dbReference>
<dbReference type="AlphaFoldDB" id="A0A7I7Y2F2"/>
<keyword evidence="3" id="KW-0804">Transcription</keyword>
<evidence type="ECO:0000256" key="1">
    <source>
        <dbReference type="ARBA" id="ARBA00023015"/>
    </source>
</evidence>
<dbReference type="InterPro" id="IPR001647">
    <property type="entry name" value="HTH_TetR"/>
</dbReference>
<evidence type="ECO:0000313" key="4">
    <source>
        <dbReference type="EMBL" id="BBZ35749.1"/>
    </source>
</evidence>
<gene>
    <name evidence="4" type="ORF">MCNF_43540</name>
</gene>
<evidence type="ECO:0000256" key="3">
    <source>
        <dbReference type="ARBA" id="ARBA00023163"/>
    </source>
</evidence>
<dbReference type="PANTHER" id="PTHR30055">
    <property type="entry name" value="HTH-TYPE TRANSCRIPTIONAL REGULATOR RUTR"/>
    <property type="match status" value="1"/>
</dbReference>